<dbReference type="EMBL" id="CAJNDS010000003">
    <property type="protein sequence ID" value="CAE6913508.1"/>
    <property type="molecule type" value="Genomic_DNA"/>
</dbReference>
<feature type="compositionally biased region" description="Polar residues" evidence="1">
    <location>
        <begin position="1544"/>
        <end position="1554"/>
    </location>
</feature>
<evidence type="ECO:0000313" key="3">
    <source>
        <dbReference type="Proteomes" id="UP000604046"/>
    </source>
</evidence>
<feature type="compositionally biased region" description="Basic and acidic residues" evidence="1">
    <location>
        <begin position="433"/>
        <end position="461"/>
    </location>
</feature>
<dbReference type="Proteomes" id="UP000604046">
    <property type="component" value="Unassembled WGS sequence"/>
</dbReference>
<feature type="region of interest" description="Disordered" evidence="1">
    <location>
        <begin position="1543"/>
        <end position="1570"/>
    </location>
</feature>
<sequence>MGTAIVHWPFRHPANFCSVDEEGAWIKGPYVPNTLPDDFPLPFRLQFRCVDSAPVRRNEPTTLRWSEWREVEAYEFVARRRPNRHRSQRAALRLTSQGQFDAGDIDDIRPGELEAEFMDPAQDPLGVLVSDDWAVLVSGLDIAEESAGSGLTQLRWVSCSVEGCVSAASCTLCIQVAPPCAAVSVQHVVVNCSSSSHRGRVETEGAAGRTQEERDEWVVHEIRHVARLSWQMDSRSPSFSFISTFQVRYKEVPPGKDPEDLPWRELSLVALQEATDETDVGKLVAGDSYLASFTYDVTSVPLLRFHRYVFAVQVRSDEICSPWSPPSKPLHLLLPEVVPPLQMEEASTSEGSEQELSQDEGAEKTDADEAKEEGPEEAAQRDGGLGGEPEELKRGQEEAEEPEEPEEPEKVGEEEEQGRGDKAQEAEAEEAGDEKNDSKEREEREENVEKCGEQPQKEKAAQSRSQARRRTRRRPKKAGKVKLLDAEVLCASKDPMEWCIQLRWRPFPLEGDGAQVFPSLLSLPSEFQVSYFILSERPCAEAQEEAASFAPPFVRGFAANADAQLAAQRAASVVCLEGSMSPSEEVVYRRLPRSRLPPLRCDVRLFIVSRSMAITGPQWSREALCVDLALPRQMQLPLPVPQHLSCWDLRRRGLHMDLRNSKEAALDGCWAALSLPKFARELALAEGVEAEDAEDLLDLCKRGAAAHYVLQYRSFDPDAPCSSSCARPLDEECDWVEVPTIRRLDETADDNDGTERVFLAAGLDESLVRRLPAEAALGHAWAKFRLASRRMSHFSYASAAAPVSPLTPPAKPGLAVQWVDSPSLDGIRIQVSAACDDLSQGFQLRFRLSAADPSQESSWSVGPLVPLEKEMSKGTGINAWAPIHELSYHSEYCFSLRSCSACRFSPWSEESDPFRVSLEQFGMCQDDGLQISFLGQGERHNCRCSVADVSWAPLCFPTFAWSADSVSPAPPMTIEYRLRWRRRLDAYNDASAMFASMNEIRDLYAADDDWKGACKESDEEARRVGIGYVRLMMPDPDEGLQDVALRGYYGDCTKRLFGRPEHTPWQTAAIVTAKVAGPLAVSRCGYALTFLQPGMDYEVAVDWRWRRLGDQFWMPAFEKCFTVPARPASPDVPRPLRILPEVLDGHDGLRALVERGASGYGLFQWPFAHPPCSQLALPPPQAQLTQELREDPGRHSSFAIQCRARPSGGWKTCQVHFLEIAGKPTCFVEAAEAVAEEQPVADATDEPKPTTLPKVPLLEDDEVEFRILRLGDCEASEVVFYPAPPIEPPTAVQSRLKMLGPHSELALSISFRGLPTLGAASAAREYQVLVQEMEGSRIAKERILPPCRLPLQRIAEAFDGARQRPDFLGARPQTLQAERGGGEAVQFLEPLEFEHLLTLRDLVYGKHYRIALRWLSQWKVSAWSEATDATILFPAPTYEEGAELSIESLESFDLMPALAGEEFKPPALWHRAEVAWSAFQASLWGGGQLEYRLERRCLLHDKRRNTGGDILPARDEAELDTSQWELAGTVLAMIEDVSGKGIKQITNRPQTEQAEQAGRSNAEDEAEELPRRTLARKVLEMTYLSHADACDPSFARRRVAKAVCREIFARISGREEGTAQDSEDVEDPAPVPDPRASTLLFHAEELLPSVTYQFRLLARLAFHPASGHEGEWSRPLNSDWYRPEEAVPPPAPPREAVAPDPPPEELLQDGSLVLVFDHLPVRQDERPAGCSPPPAPFQLQFRSAQAADTAEWFPLEGLPLRGDEKRILVSDARLRQHREDGVVFRLWRAWLPTSHDSHAVKDDARVRHFSCSALRIV</sequence>
<organism evidence="2 3">
    <name type="scientific">Symbiodinium natans</name>
    <dbReference type="NCBI Taxonomy" id="878477"/>
    <lineage>
        <taxon>Eukaryota</taxon>
        <taxon>Sar</taxon>
        <taxon>Alveolata</taxon>
        <taxon>Dinophyceae</taxon>
        <taxon>Suessiales</taxon>
        <taxon>Symbiodiniaceae</taxon>
        <taxon>Symbiodinium</taxon>
    </lineage>
</organism>
<feature type="compositionally biased region" description="Basic residues" evidence="1">
    <location>
        <begin position="466"/>
        <end position="479"/>
    </location>
</feature>
<feature type="region of interest" description="Disordered" evidence="1">
    <location>
        <begin position="343"/>
        <end position="479"/>
    </location>
</feature>
<evidence type="ECO:0000313" key="2">
    <source>
        <dbReference type="EMBL" id="CAE6913508.1"/>
    </source>
</evidence>
<dbReference type="SUPFAM" id="SSF49265">
    <property type="entry name" value="Fibronectin type III"/>
    <property type="match status" value="1"/>
</dbReference>
<feature type="compositionally biased region" description="Acidic residues" evidence="1">
    <location>
        <begin position="398"/>
        <end position="416"/>
    </location>
</feature>
<evidence type="ECO:0000256" key="1">
    <source>
        <dbReference type="SAM" id="MobiDB-lite"/>
    </source>
</evidence>
<comment type="caution">
    <text evidence="2">The sequence shown here is derived from an EMBL/GenBank/DDBJ whole genome shotgun (WGS) entry which is preliminary data.</text>
</comment>
<dbReference type="OrthoDB" id="10585189at2759"/>
<gene>
    <name evidence="2" type="ORF">SNAT2548_LOCUS198</name>
</gene>
<proteinExistence type="predicted"/>
<protein>
    <submittedName>
        <fullName evidence="2">Uncharacterized protein</fullName>
    </submittedName>
</protein>
<accession>A0A812G3C3</accession>
<reference evidence="2" key="1">
    <citation type="submission" date="2021-02" db="EMBL/GenBank/DDBJ databases">
        <authorList>
            <person name="Dougan E. K."/>
            <person name="Rhodes N."/>
            <person name="Thang M."/>
            <person name="Chan C."/>
        </authorList>
    </citation>
    <scope>NUCLEOTIDE SEQUENCE</scope>
</reference>
<dbReference type="InterPro" id="IPR036116">
    <property type="entry name" value="FN3_sf"/>
</dbReference>
<feature type="region of interest" description="Disordered" evidence="1">
    <location>
        <begin position="1683"/>
        <end position="1704"/>
    </location>
</feature>
<keyword evidence="3" id="KW-1185">Reference proteome</keyword>
<name>A0A812G3C3_9DINO</name>